<organism evidence="1 2">
    <name type="scientific">Hafnia alvei ATCC 51873</name>
    <dbReference type="NCBI Taxonomy" id="1002364"/>
    <lineage>
        <taxon>Bacteria</taxon>
        <taxon>Pseudomonadati</taxon>
        <taxon>Pseudomonadota</taxon>
        <taxon>Gammaproteobacteria</taxon>
        <taxon>Enterobacterales</taxon>
        <taxon>Hafniaceae</taxon>
        <taxon>Hafnia</taxon>
    </lineage>
</organism>
<sequence length="81" mass="9575">MLSKESREEELETTIRSIEFFSFVSNQRKIIDLEQNNREEATYAKGVLPFFTLITSRKYLQAKRESVDVFIIALKNKTNNR</sequence>
<accession>G9YBV4</accession>
<dbReference type="HOGENOM" id="CLU_2569075_0_0_6"/>
<evidence type="ECO:0000313" key="2">
    <source>
        <dbReference type="Proteomes" id="UP000005959"/>
    </source>
</evidence>
<comment type="caution">
    <text evidence="1">The sequence shown here is derived from an EMBL/GenBank/DDBJ whole genome shotgun (WGS) entry which is preliminary data.</text>
</comment>
<dbReference type="EMBL" id="AGCI01000099">
    <property type="protein sequence ID" value="EHM38863.1"/>
    <property type="molecule type" value="Genomic_DNA"/>
</dbReference>
<reference evidence="1 2" key="1">
    <citation type="submission" date="2011-08" db="EMBL/GenBank/DDBJ databases">
        <authorList>
            <person name="Weinstock G."/>
            <person name="Sodergren E."/>
            <person name="Clifton S."/>
            <person name="Fulton L."/>
            <person name="Fulton B."/>
            <person name="Courtney L."/>
            <person name="Fronick C."/>
            <person name="Harrison M."/>
            <person name="Strong C."/>
            <person name="Farmer C."/>
            <person name="Delahaunty K."/>
            <person name="Markovic C."/>
            <person name="Hall O."/>
            <person name="Minx P."/>
            <person name="Tomlinson C."/>
            <person name="Mitreva M."/>
            <person name="Hou S."/>
            <person name="Chen J."/>
            <person name="Wollam A."/>
            <person name="Pepin K.H."/>
            <person name="Johnson M."/>
            <person name="Bhonagiri V."/>
            <person name="Zhang X."/>
            <person name="Suruliraj S."/>
            <person name="Warren W."/>
            <person name="Chinwalla A."/>
            <person name="Mardis E.R."/>
            <person name="Wilson R.K."/>
        </authorList>
    </citation>
    <scope>NUCLEOTIDE SEQUENCE [LARGE SCALE GENOMIC DNA]</scope>
    <source>
        <strain evidence="1 2">ATCC 51873</strain>
    </source>
</reference>
<name>G9YBV4_HAFAL</name>
<protein>
    <submittedName>
        <fullName evidence="1">Uncharacterized protein</fullName>
    </submittedName>
</protein>
<evidence type="ECO:0000313" key="1">
    <source>
        <dbReference type="EMBL" id="EHM38863.1"/>
    </source>
</evidence>
<dbReference type="Proteomes" id="UP000005959">
    <property type="component" value="Unassembled WGS sequence"/>
</dbReference>
<gene>
    <name evidence="1" type="ORF">HMPREF0454_03998</name>
</gene>
<dbReference type="AlphaFoldDB" id="G9YBV4"/>
<proteinExistence type="predicted"/>